<dbReference type="Proteomes" id="UP000735302">
    <property type="component" value="Unassembled WGS sequence"/>
</dbReference>
<sequence>MSCPGYMECLEERLWYSGRSIDSSCNDSAPSITTELVSKSPKWCLLDDDKVLFFACTRPVPLYCLCKSMQRLIHEISGTGKKKAKQYARKTSRSRRGDAQHGGLPVMDANFLPMPLVRQSIPFVHQGGDSEKTRNRSEIFTVKAQFVGRIAGHIGPDGFRGQEETFCTAFLPSSDLFRGPKGLETIVNIP</sequence>
<name>A0AAV3ZH96_9GAST</name>
<accession>A0AAV3ZH96</accession>
<feature type="region of interest" description="Disordered" evidence="1">
    <location>
        <begin position="84"/>
        <end position="104"/>
    </location>
</feature>
<reference evidence="2 3" key="1">
    <citation type="journal article" date="2021" name="Elife">
        <title>Chloroplast acquisition without the gene transfer in kleptoplastic sea slugs, Plakobranchus ocellatus.</title>
        <authorList>
            <person name="Maeda T."/>
            <person name="Takahashi S."/>
            <person name="Yoshida T."/>
            <person name="Shimamura S."/>
            <person name="Takaki Y."/>
            <person name="Nagai Y."/>
            <person name="Toyoda A."/>
            <person name="Suzuki Y."/>
            <person name="Arimoto A."/>
            <person name="Ishii H."/>
            <person name="Satoh N."/>
            <person name="Nishiyama T."/>
            <person name="Hasebe M."/>
            <person name="Maruyama T."/>
            <person name="Minagawa J."/>
            <person name="Obokata J."/>
            <person name="Shigenobu S."/>
        </authorList>
    </citation>
    <scope>NUCLEOTIDE SEQUENCE [LARGE SCALE GENOMIC DNA]</scope>
</reference>
<evidence type="ECO:0000313" key="2">
    <source>
        <dbReference type="EMBL" id="GFN94172.1"/>
    </source>
</evidence>
<dbReference type="EMBL" id="BLXT01002413">
    <property type="protein sequence ID" value="GFN94172.1"/>
    <property type="molecule type" value="Genomic_DNA"/>
</dbReference>
<keyword evidence="3" id="KW-1185">Reference proteome</keyword>
<feature type="compositionally biased region" description="Basic residues" evidence="1">
    <location>
        <begin position="84"/>
        <end position="94"/>
    </location>
</feature>
<evidence type="ECO:0000313" key="3">
    <source>
        <dbReference type="Proteomes" id="UP000735302"/>
    </source>
</evidence>
<protein>
    <submittedName>
        <fullName evidence="2">Uncharacterized protein</fullName>
    </submittedName>
</protein>
<gene>
    <name evidence="2" type="ORF">PoB_002067800</name>
</gene>
<comment type="caution">
    <text evidence="2">The sequence shown here is derived from an EMBL/GenBank/DDBJ whole genome shotgun (WGS) entry which is preliminary data.</text>
</comment>
<dbReference type="AlphaFoldDB" id="A0AAV3ZH96"/>
<organism evidence="2 3">
    <name type="scientific">Plakobranchus ocellatus</name>
    <dbReference type="NCBI Taxonomy" id="259542"/>
    <lineage>
        <taxon>Eukaryota</taxon>
        <taxon>Metazoa</taxon>
        <taxon>Spiralia</taxon>
        <taxon>Lophotrochozoa</taxon>
        <taxon>Mollusca</taxon>
        <taxon>Gastropoda</taxon>
        <taxon>Heterobranchia</taxon>
        <taxon>Euthyneura</taxon>
        <taxon>Panpulmonata</taxon>
        <taxon>Sacoglossa</taxon>
        <taxon>Placobranchoidea</taxon>
        <taxon>Plakobranchidae</taxon>
        <taxon>Plakobranchus</taxon>
    </lineage>
</organism>
<proteinExistence type="predicted"/>
<evidence type="ECO:0000256" key="1">
    <source>
        <dbReference type="SAM" id="MobiDB-lite"/>
    </source>
</evidence>